<dbReference type="OrthoDB" id="8923484at2759"/>
<dbReference type="Gene3D" id="2.60.40.10">
    <property type="entry name" value="Immunoglobulins"/>
    <property type="match status" value="1"/>
</dbReference>
<accession>A0A6P6PNE6</accession>
<keyword evidence="2" id="KW-0732">Signal</keyword>
<dbReference type="KEGG" id="caua:113104363"/>
<dbReference type="GeneID" id="113104363"/>
<reference evidence="4" key="1">
    <citation type="submission" date="2025-08" db="UniProtKB">
        <authorList>
            <consortium name="RefSeq"/>
        </authorList>
    </citation>
    <scope>IDENTIFICATION</scope>
    <source>
        <strain evidence="4">Wakin</strain>
        <tissue evidence="4">Muscle</tissue>
    </source>
</reference>
<evidence type="ECO:0000313" key="3">
    <source>
        <dbReference type="Proteomes" id="UP000515129"/>
    </source>
</evidence>
<dbReference type="AlphaFoldDB" id="A0A6P6PNE6"/>
<dbReference type="SUPFAM" id="SSF48726">
    <property type="entry name" value="Immunoglobulin"/>
    <property type="match status" value="1"/>
</dbReference>
<proteinExistence type="predicted"/>
<keyword evidence="1" id="KW-0472">Membrane</keyword>
<name>A0A6P6PNE6_CARAU</name>
<feature type="chain" id="PRO_5027626640" evidence="2">
    <location>
        <begin position="17"/>
        <end position="204"/>
    </location>
</feature>
<protein>
    <submittedName>
        <fullName evidence="4">Uncharacterized protein LOC113104363</fullName>
    </submittedName>
</protein>
<keyword evidence="1" id="KW-0812">Transmembrane</keyword>
<sequence>MILFAGVTCVIGIAFGAVVAGVEEDDATESHTVPEEGNLTISIHIEKLTEDPQVLVTRLRGGSSQEPIAQMICHKGVCEHQSWRSGVSLISDTQNVTLILLNVSLNQTGLYKVRKQSNKRLENKIYNITVYYEPQLSTIIPEKIASATNSELTSGKSAAVGIAVVVLFALVVIIGAVIYRKHKKANSDKLPQDMLLDDILLVYY</sequence>
<dbReference type="InterPro" id="IPR013783">
    <property type="entry name" value="Ig-like_fold"/>
</dbReference>
<feature type="transmembrane region" description="Helical" evidence="1">
    <location>
        <begin position="158"/>
        <end position="179"/>
    </location>
</feature>
<evidence type="ECO:0000313" key="4">
    <source>
        <dbReference type="RefSeq" id="XP_026121865.1"/>
    </source>
</evidence>
<gene>
    <name evidence="4" type="primary">LOC113104363</name>
</gene>
<evidence type="ECO:0000256" key="2">
    <source>
        <dbReference type="SAM" id="SignalP"/>
    </source>
</evidence>
<dbReference type="Proteomes" id="UP000515129">
    <property type="component" value="Unplaced"/>
</dbReference>
<keyword evidence="3" id="KW-1185">Reference proteome</keyword>
<keyword evidence="1" id="KW-1133">Transmembrane helix</keyword>
<organism evidence="3 4">
    <name type="scientific">Carassius auratus</name>
    <name type="common">Goldfish</name>
    <dbReference type="NCBI Taxonomy" id="7957"/>
    <lineage>
        <taxon>Eukaryota</taxon>
        <taxon>Metazoa</taxon>
        <taxon>Chordata</taxon>
        <taxon>Craniata</taxon>
        <taxon>Vertebrata</taxon>
        <taxon>Euteleostomi</taxon>
        <taxon>Actinopterygii</taxon>
        <taxon>Neopterygii</taxon>
        <taxon>Teleostei</taxon>
        <taxon>Ostariophysi</taxon>
        <taxon>Cypriniformes</taxon>
        <taxon>Cyprinidae</taxon>
        <taxon>Cyprininae</taxon>
        <taxon>Carassius</taxon>
    </lineage>
</organism>
<evidence type="ECO:0000256" key="1">
    <source>
        <dbReference type="SAM" id="Phobius"/>
    </source>
</evidence>
<dbReference type="RefSeq" id="XP_026121865.1">
    <property type="nucleotide sequence ID" value="XM_026266080.1"/>
</dbReference>
<feature type="signal peptide" evidence="2">
    <location>
        <begin position="1"/>
        <end position="16"/>
    </location>
</feature>
<dbReference type="InterPro" id="IPR036179">
    <property type="entry name" value="Ig-like_dom_sf"/>
</dbReference>